<sequence>MSLGSAPSTSMVLPSSSLLLIKRIFSSCVRFLNQSTLSPICPSKLRELSKGGEETESSHSSVPKHLTLGLDVHPIPLILWFHL</sequence>
<protein>
    <submittedName>
        <fullName evidence="1">Uncharacterized protein</fullName>
    </submittedName>
</protein>
<reference evidence="1" key="2">
    <citation type="journal article" date="2015" name="Data Brief">
        <title>Shoot transcriptome of the giant reed, Arundo donax.</title>
        <authorList>
            <person name="Barrero R.A."/>
            <person name="Guerrero F.D."/>
            <person name="Moolhuijzen P."/>
            <person name="Goolsby J.A."/>
            <person name="Tidwell J."/>
            <person name="Bellgard S.E."/>
            <person name="Bellgard M.I."/>
        </authorList>
    </citation>
    <scope>NUCLEOTIDE SEQUENCE</scope>
    <source>
        <tissue evidence="1">Shoot tissue taken approximately 20 cm above the soil surface</tissue>
    </source>
</reference>
<dbReference type="AlphaFoldDB" id="A0A0A9CKP4"/>
<dbReference type="EMBL" id="GBRH01222872">
    <property type="protein sequence ID" value="JAD75023.1"/>
    <property type="molecule type" value="Transcribed_RNA"/>
</dbReference>
<name>A0A0A9CKP4_ARUDO</name>
<proteinExistence type="predicted"/>
<accession>A0A0A9CKP4</accession>
<reference evidence="1" key="1">
    <citation type="submission" date="2014-09" db="EMBL/GenBank/DDBJ databases">
        <authorList>
            <person name="Magalhaes I.L.F."/>
            <person name="Oliveira U."/>
            <person name="Santos F.R."/>
            <person name="Vidigal T.H.D.A."/>
            <person name="Brescovit A.D."/>
            <person name="Santos A.J."/>
        </authorList>
    </citation>
    <scope>NUCLEOTIDE SEQUENCE</scope>
    <source>
        <tissue evidence="1">Shoot tissue taken approximately 20 cm above the soil surface</tissue>
    </source>
</reference>
<evidence type="ECO:0000313" key="1">
    <source>
        <dbReference type="EMBL" id="JAD75023.1"/>
    </source>
</evidence>
<organism evidence="1">
    <name type="scientific">Arundo donax</name>
    <name type="common">Giant reed</name>
    <name type="synonym">Donax arundinaceus</name>
    <dbReference type="NCBI Taxonomy" id="35708"/>
    <lineage>
        <taxon>Eukaryota</taxon>
        <taxon>Viridiplantae</taxon>
        <taxon>Streptophyta</taxon>
        <taxon>Embryophyta</taxon>
        <taxon>Tracheophyta</taxon>
        <taxon>Spermatophyta</taxon>
        <taxon>Magnoliopsida</taxon>
        <taxon>Liliopsida</taxon>
        <taxon>Poales</taxon>
        <taxon>Poaceae</taxon>
        <taxon>PACMAD clade</taxon>
        <taxon>Arundinoideae</taxon>
        <taxon>Arundineae</taxon>
        <taxon>Arundo</taxon>
    </lineage>
</organism>